<evidence type="ECO:0008006" key="4">
    <source>
        <dbReference type="Google" id="ProtNLM"/>
    </source>
</evidence>
<evidence type="ECO:0000313" key="2">
    <source>
        <dbReference type="EMBL" id="MCS0581873.1"/>
    </source>
</evidence>
<feature type="compositionally biased region" description="Low complexity" evidence="1">
    <location>
        <begin position="154"/>
        <end position="169"/>
    </location>
</feature>
<dbReference type="EMBL" id="JANUGW010000005">
    <property type="protein sequence ID" value="MCS0581873.1"/>
    <property type="molecule type" value="Genomic_DNA"/>
</dbReference>
<dbReference type="Proteomes" id="UP001204151">
    <property type="component" value="Unassembled WGS sequence"/>
</dbReference>
<reference evidence="2 3" key="1">
    <citation type="submission" date="2022-08" db="EMBL/GenBank/DDBJ databases">
        <title>Reclassification of Massilia species as members of the genera Telluria, Duganella, Pseudoduganella, Mokoshia gen. nov. and Zemynaea gen. nov. using orthogonal and non-orthogonal genome-based approaches.</title>
        <authorList>
            <person name="Bowman J.P."/>
        </authorList>
    </citation>
    <scope>NUCLEOTIDE SEQUENCE [LARGE SCALE GENOMIC DNA]</scope>
    <source>
        <strain evidence="2 3">JCM 31316</strain>
    </source>
</reference>
<dbReference type="Pfam" id="PF09486">
    <property type="entry name" value="HrpB7"/>
    <property type="match status" value="1"/>
</dbReference>
<feature type="region of interest" description="Disordered" evidence="1">
    <location>
        <begin position="140"/>
        <end position="169"/>
    </location>
</feature>
<organism evidence="2 3">
    <name type="scientific">Massilia pinisoli</name>
    <dbReference type="NCBI Taxonomy" id="1772194"/>
    <lineage>
        <taxon>Bacteria</taxon>
        <taxon>Pseudomonadati</taxon>
        <taxon>Pseudomonadota</taxon>
        <taxon>Betaproteobacteria</taxon>
        <taxon>Burkholderiales</taxon>
        <taxon>Oxalobacteraceae</taxon>
        <taxon>Telluria group</taxon>
        <taxon>Massilia</taxon>
    </lineage>
</organism>
<accession>A0ABT1ZPP7</accession>
<dbReference type="InterPro" id="IPR013392">
    <property type="entry name" value="T3SS_HrpB7"/>
</dbReference>
<evidence type="ECO:0000256" key="1">
    <source>
        <dbReference type="SAM" id="MobiDB-lite"/>
    </source>
</evidence>
<protein>
    <recommendedName>
        <fullName evidence="4">Flagellar FliJ protein</fullName>
    </recommendedName>
</protein>
<evidence type="ECO:0000313" key="3">
    <source>
        <dbReference type="Proteomes" id="UP001204151"/>
    </source>
</evidence>
<dbReference type="RefSeq" id="WP_258816443.1">
    <property type="nucleotide sequence ID" value="NZ_JANUGW010000005.1"/>
</dbReference>
<sequence>MSGARRSPWHTLHGVTTRAIGRLERTLATRRAALAEAEEAASQRAAAVAVADAALADHAARLDALLAGAAGVSPQRYLEYDAWRGQLAARWAAAGAALGAAQQNVLDKRDDIRQTRQEIAAATARRDDLARRLADEARFADAAQQDAQDEEAAEAALARRGAGRAEATA</sequence>
<comment type="caution">
    <text evidence="2">The sequence shown here is derived from an EMBL/GenBank/DDBJ whole genome shotgun (WGS) entry which is preliminary data.</text>
</comment>
<keyword evidence="3" id="KW-1185">Reference proteome</keyword>
<gene>
    <name evidence="2" type="ORF">NX784_09740</name>
</gene>
<name>A0ABT1ZPP7_9BURK</name>
<proteinExistence type="predicted"/>